<dbReference type="Gene3D" id="3.40.50.300">
    <property type="entry name" value="P-loop containing nucleotide triphosphate hydrolases"/>
    <property type="match status" value="1"/>
</dbReference>
<gene>
    <name evidence="1" type="ORF">M409DRAFT_29704</name>
</gene>
<organism evidence="1 2">
    <name type="scientific">Zasmidium cellare ATCC 36951</name>
    <dbReference type="NCBI Taxonomy" id="1080233"/>
    <lineage>
        <taxon>Eukaryota</taxon>
        <taxon>Fungi</taxon>
        <taxon>Dikarya</taxon>
        <taxon>Ascomycota</taxon>
        <taxon>Pezizomycotina</taxon>
        <taxon>Dothideomycetes</taxon>
        <taxon>Dothideomycetidae</taxon>
        <taxon>Mycosphaerellales</taxon>
        <taxon>Mycosphaerellaceae</taxon>
        <taxon>Zasmidium</taxon>
    </lineage>
</organism>
<dbReference type="SUPFAM" id="SSF52540">
    <property type="entry name" value="P-loop containing nucleoside triphosphate hydrolases"/>
    <property type="match status" value="1"/>
</dbReference>
<evidence type="ECO:0000313" key="2">
    <source>
        <dbReference type="Proteomes" id="UP000799537"/>
    </source>
</evidence>
<dbReference type="PANTHER" id="PTHR48312:SF1">
    <property type="entry name" value="SULFOTRANSFERASE"/>
    <property type="match status" value="1"/>
</dbReference>
<keyword evidence="2" id="KW-1185">Reference proteome</keyword>
<dbReference type="PANTHER" id="PTHR48312">
    <property type="match status" value="1"/>
</dbReference>
<evidence type="ECO:0000313" key="1">
    <source>
        <dbReference type="EMBL" id="KAF2159894.1"/>
    </source>
</evidence>
<name>A0A6A6BYM1_ZASCE</name>
<dbReference type="AlphaFoldDB" id="A0A6A6BYM1"/>
<proteinExistence type="predicted"/>
<dbReference type="GeneID" id="54562859"/>
<dbReference type="InterPro" id="IPR027417">
    <property type="entry name" value="P-loop_NTPase"/>
</dbReference>
<reference evidence="1" key="1">
    <citation type="journal article" date="2020" name="Stud. Mycol.">
        <title>101 Dothideomycetes genomes: a test case for predicting lifestyles and emergence of pathogens.</title>
        <authorList>
            <person name="Haridas S."/>
            <person name="Albert R."/>
            <person name="Binder M."/>
            <person name="Bloem J."/>
            <person name="Labutti K."/>
            <person name="Salamov A."/>
            <person name="Andreopoulos B."/>
            <person name="Baker S."/>
            <person name="Barry K."/>
            <person name="Bills G."/>
            <person name="Bluhm B."/>
            <person name="Cannon C."/>
            <person name="Castanera R."/>
            <person name="Culley D."/>
            <person name="Daum C."/>
            <person name="Ezra D."/>
            <person name="Gonzalez J."/>
            <person name="Henrissat B."/>
            <person name="Kuo A."/>
            <person name="Liang C."/>
            <person name="Lipzen A."/>
            <person name="Lutzoni F."/>
            <person name="Magnuson J."/>
            <person name="Mondo S."/>
            <person name="Nolan M."/>
            <person name="Ohm R."/>
            <person name="Pangilinan J."/>
            <person name="Park H.-J."/>
            <person name="Ramirez L."/>
            <person name="Alfaro M."/>
            <person name="Sun H."/>
            <person name="Tritt A."/>
            <person name="Yoshinaga Y."/>
            <person name="Zwiers L.-H."/>
            <person name="Turgeon B."/>
            <person name="Goodwin S."/>
            <person name="Spatafora J."/>
            <person name="Crous P."/>
            <person name="Grigoriev I."/>
        </authorList>
    </citation>
    <scope>NUCLEOTIDE SEQUENCE</scope>
    <source>
        <strain evidence="1">ATCC 36951</strain>
    </source>
</reference>
<evidence type="ECO:0008006" key="3">
    <source>
        <dbReference type="Google" id="ProtNLM"/>
    </source>
</evidence>
<accession>A0A6A6BYM1</accession>
<dbReference type="OrthoDB" id="3650366at2759"/>
<dbReference type="RefSeq" id="XP_033660783.1">
    <property type="nucleotide sequence ID" value="XM_033809587.1"/>
</dbReference>
<sequence>MTTQVLMFSQPRTACHVLERVLSKQSDTVYFGHAFQESIPIAAEWESKKSCLDGMPEPEKAKYEAAVARECNRWKQELDAAASKNQKLFLHTHPYFITSRERALEYLKSPKDDQLATEKQVLVPDELLLHSGVRPFFVIRHPYLWIPSAVRATTSNLKFGGFGDGGKSIYYLVGSLTWSRELFDWYQSKGVIPAVVDAEDFLGDEAYVRHLCDKIGLNPAEVVLSWEKDAETFDEEMPELLRNVQKNLLDSSGAKAGRKAKDIDLQAEQVKWDAEFGEDSRLVRELVDLAMPHYEYLWKQRLAM</sequence>
<dbReference type="Proteomes" id="UP000799537">
    <property type="component" value="Unassembled WGS sequence"/>
</dbReference>
<protein>
    <recommendedName>
        <fullName evidence="3">Sulfotransferase domain-containing protein</fullName>
    </recommendedName>
</protein>
<dbReference type="EMBL" id="ML993632">
    <property type="protein sequence ID" value="KAF2159894.1"/>
    <property type="molecule type" value="Genomic_DNA"/>
</dbReference>